<evidence type="ECO:0000313" key="2">
    <source>
        <dbReference type="Proteomes" id="UP000715781"/>
    </source>
</evidence>
<comment type="caution">
    <text evidence="1">The sequence shown here is derived from an EMBL/GenBank/DDBJ whole genome shotgun (WGS) entry which is preliminary data.</text>
</comment>
<dbReference type="EMBL" id="JAHHHN010000017">
    <property type="protein sequence ID" value="MBW4563962.1"/>
    <property type="molecule type" value="Genomic_DNA"/>
</dbReference>
<proteinExistence type="predicted"/>
<protein>
    <submittedName>
        <fullName evidence="1">Uncharacterized protein</fullName>
    </submittedName>
</protein>
<dbReference type="Proteomes" id="UP000715781">
    <property type="component" value="Unassembled WGS sequence"/>
</dbReference>
<name>A0A951Q287_9NOST</name>
<sequence length="93" mass="10645">MKFWQIPREIDPASIRQKIIKVGSSLVGGDSVATTAVNPHLYYWGRTLFLSARNSSIKVGSYQGQKAKLFYNSQTNPHFHSTEAFSKHELRRY</sequence>
<reference evidence="1" key="2">
    <citation type="journal article" date="2022" name="Microbiol. Resour. Announc.">
        <title>Metagenome Sequencing to Explore Phylogenomics of Terrestrial Cyanobacteria.</title>
        <authorList>
            <person name="Ward R.D."/>
            <person name="Stajich J.E."/>
            <person name="Johansen J.R."/>
            <person name="Huntemann M."/>
            <person name="Clum A."/>
            <person name="Foster B."/>
            <person name="Foster B."/>
            <person name="Roux S."/>
            <person name="Palaniappan K."/>
            <person name="Varghese N."/>
            <person name="Mukherjee S."/>
            <person name="Reddy T.B.K."/>
            <person name="Daum C."/>
            <person name="Copeland A."/>
            <person name="Chen I.A."/>
            <person name="Ivanova N.N."/>
            <person name="Kyrpides N.C."/>
            <person name="Shapiro N."/>
            <person name="Eloe-Fadrosh E.A."/>
            <person name="Pietrasiak N."/>
        </authorList>
    </citation>
    <scope>NUCLEOTIDE SEQUENCE</scope>
    <source>
        <strain evidence="1">JT2-VF2</strain>
    </source>
</reference>
<dbReference type="AlphaFoldDB" id="A0A951Q287"/>
<evidence type="ECO:0000313" key="1">
    <source>
        <dbReference type="EMBL" id="MBW4563962.1"/>
    </source>
</evidence>
<accession>A0A951Q287</accession>
<reference evidence="1" key="1">
    <citation type="submission" date="2021-05" db="EMBL/GenBank/DDBJ databases">
        <authorList>
            <person name="Pietrasiak N."/>
            <person name="Ward R."/>
            <person name="Stajich J.E."/>
            <person name="Kurbessoian T."/>
        </authorList>
    </citation>
    <scope>NUCLEOTIDE SEQUENCE</scope>
    <source>
        <strain evidence="1">JT2-VF2</strain>
    </source>
</reference>
<organism evidence="1 2">
    <name type="scientific">Mojavia pulchra JT2-VF2</name>
    <dbReference type="NCBI Taxonomy" id="287848"/>
    <lineage>
        <taxon>Bacteria</taxon>
        <taxon>Bacillati</taxon>
        <taxon>Cyanobacteriota</taxon>
        <taxon>Cyanophyceae</taxon>
        <taxon>Nostocales</taxon>
        <taxon>Nostocaceae</taxon>
    </lineage>
</organism>
<gene>
    <name evidence="1" type="ORF">KME32_23040</name>
</gene>